<evidence type="ECO:0000313" key="2">
    <source>
        <dbReference type="EMBL" id="PKI41984.1"/>
    </source>
</evidence>
<dbReference type="Proteomes" id="UP000233551">
    <property type="component" value="Unassembled WGS sequence"/>
</dbReference>
<sequence>MHACTCVHVRTSPTSNSFAHVCLLARTCSSARLHSCASSHAPKPPAAPVHARARTAARLAHPNVHLVHPNVHPRVQSSHPTLKPFSDSFLIS</sequence>
<evidence type="ECO:0000313" key="3">
    <source>
        <dbReference type="Proteomes" id="UP000233551"/>
    </source>
</evidence>
<dbReference type="EMBL" id="PGOL01003245">
    <property type="protein sequence ID" value="PKI41984.1"/>
    <property type="molecule type" value="Genomic_DNA"/>
</dbReference>
<evidence type="ECO:0000256" key="1">
    <source>
        <dbReference type="SAM" id="MobiDB-lite"/>
    </source>
</evidence>
<gene>
    <name evidence="2" type="ORF">CRG98_037602</name>
</gene>
<dbReference type="AlphaFoldDB" id="A0A2I0IDB7"/>
<name>A0A2I0IDB7_PUNGR</name>
<accession>A0A2I0IDB7</accession>
<comment type="caution">
    <text evidence="2">The sequence shown here is derived from an EMBL/GenBank/DDBJ whole genome shotgun (WGS) entry which is preliminary data.</text>
</comment>
<keyword evidence="3" id="KW-1185">Reference proteome</keyword>
<feature type="region of interest" description="Disordered" evidence="1">
    <location>
        <begin position="70"/>
        <end position="92"/>
    </location>
</feature>
<reference evidence="2 3" key="1">
    <citation type="submission" date="2017-11" db="EMBL/GenBank/DDBJ databases">
        <title>De-novo sequencing of pomegranate (Punica granatum L.) genome.</title>
        <authorList>
            <person name="Akparov Z."/>
            <person name="Amiraslanov A."/>
            <person name="Hajiyeva S."/>
            <person name="Abbasov M."/>
            <person name="Kaur K."/>
            <person name="Hamwieh A."/>
            <person name="Solovyev V."/>
            <person name="Salamov A."/>
            <person name="Braich B."/>
            <person name="Kosarev P."/>
            <person name="Mahmoud A."/>
            <person name="Hajiyev E."/>
            <person name="Babayeva S."/>
            <person name="Izzatullayeva V."/>
            <person name="Mammadov A."/>
            <person name="Mammadov A."/>
            <person name="Sharifova S."/>
            <person name="Ojaghi J."/>
            <person name="Eynullazada K."/>
            <person name="Bayramov B."/>
            <person name="Abdulazimova A."/>
            <person name="Shahmuradov I."/>
        </authorList>
    </citation>
    <scope>NUCLEOTIDE SEQUENCE [LARGE SCALE GENOMIC DNA]</scope>
    <source>
        <strain evidence="3">cv. AG2017</strain>
        <tissue evidence="2">Leaf</tissue>
    </source>
</reference>
<proteinExistence type="predicted"/>
<organism evidence="2 3">
    <name type="scientific">Punica granatum</name>
    <name type="common">Pomegranate</name>
    <dbReference type="NCBI Taxonomy" id="22663"/>
    <lineage>
        <taxon>Eukaryota</taxon>
        <taxon>Viridiplantae</taxon>
        <taxon>Streptophyta</taxon>
        <taxon>Embryophyta</taxon>
        <taxon>Tracheophyta</taxon>
        <taxon>Spermatophyta</taxon>
        <taxon>Magnoliopsida</taxon>
        <taxon>eudicotyledons</taxon>
        <taxon>Gunneridae</taxon>
        <taxon>Pentapetalae</taxon>
        <taxon>rosids</taxon>
        <taxon>malvids</taxon>
        <taxon>Myrtales</taxon>
        <taxon>Lythraceae</taxon>
        <taxon>Punica</taxon>
    </lineage>
</organism>
<protein>
    <submittedName>
        <fullName evidence="2">Uncharacterized protein</fullName>
    </submittedName>
</protein>